<name>A0ABD1LGG5_9FABA</name>
<comment type="caution">
    <text evidence="2">The sequence shown here is derived from an EMBL/GenBank/DDBJ whole genome shotgun (WGS) entry which is preliminary data.</text>
</comment>
<dbReference type="Gene3D" id="1.25.40.20">
    <property type="entry name" value="Ankyrin repeat-containing domain"/>
    <property type="match status" value="1"/>
</dbReference>
<keyword evidence="3" id="KW-1185">Reference proteome</keyword>
<dbReference type="SUPFAM" id="SSF48403">
    <property type="entry name" value="Ankyrin repeat"/>
    <property type="match status" value="1"/>
</dbReference>
<dbReference type="AlphaFoldDB" id="A0ABD1LGG5"/>
<reference evidence="2 3" key="1">
    <citation type="submission" date="2024-08" db="EMBL/GenBank/DDBJ databases">
        <title>Insights into the chromosomal genome structure of Flemingia macrophylla.</title>
        <authorList>
            <person name="Ding Y."/>
            <person name="Zhao Y."/>
            <person name="Bi W."/>
            <person name="Wu M."/>
            <person name="Zhao G."/>
            <person name="Gong Y."/>
            <person name="Li W."/>
            <person name="Zhang P."/>
        </authorList>
    </citation>
    <scope>NUCLEOTIDE SEQUENCE [LARGE SCALE GENOMIC DNA]</scope>
    <source>
        <strain evidence="2">DYQJB</strain>
        <tissue evidence="2">Leaf</tissue>
    </source>
</reference>
<dbReference type="InterPro" id="IPR036770">
    <property type="entry name" value="Ankyrin_rpt-contain_sf"/>
</dbReference>
<protein>
    <submittedName>
        <fullName evidence="2">Uncharacterized protein</fullName>
    </submittedName>
</protein>
<organism evidence="2 3">
    <name type="scientific">Flemingia macrophylla</name>
    <dbReference type="NCBI Taxonomy" id="520843"/>
    <lineage>
        <taxon>Eukaryota</taxon>
        <taxon>Viridiplantae</taxon>
        <taxon>Streptophyta</taxon>
        <taxon>Embryophyta</taxon>
        <taxon>Tracheophyta</taxon>
        <taxon>Spermatophyta</taxon>
        <taxon>Magnoliopsida</taxon>
        <taxon>eudicotyledons</taxon>
        <taxon>Gunneridae</taxon>
        <taxon>Pentapetalae</taxon>
        <taxon>rosids</taxon>
        <taxon>fabids</taxon>
        <taxon>Fabales</taxon>
        <taxon>Fabaceae</taxon>
        <taxon>Papilionoideae</taxon>
        <taxon>50 kb inversion clade</taxon>
        <taxon>NPAAA clade</taxon>
        <taxon>indigoferoid/millettioid clade</taxon>
        <taxon>Phaseoleae</taxon>
        <taxon>Flemingia</taxon>
    </lineage>
</organism>
<sequence length="140" mass="15495">MENELSSTGAEVGKMFAINLKKSSLCAMSQDIDLERSSPGIGGNARDKKLTPFLVAAKNGIVEIVLAVMSEIEIPAHETNSMGENVLLVAVKNRQTKVVEMLKKHLDKELFALLSVLRETYRKNKSDDNSENYRNNQKAS</sequence>
<proteinExistence type="predicted"/>
<comment type="subcellular location">
    <subcellularLocation>
        <location evidence="1">Cell membrane</location>
        <topology evidence="1">Peripheral membrane protein</topology>
    </subcellularLocation>
</comment>
<evidence type="ECO:0000256" key="1">
    <source>
        <dbReference type="ARBA" id="ARBA00004202"/>
    </source>
</evidence>
<gene>
    <name evidence="2" type="ORF">Fmac_026995</name>
</gene>
<evidence type="ECO:0000313" key="2">
    <source>
        <dbReference type="EMBL" id="KAL2322616.1"/>
    </source>
</evidence>
<accession>A0ABD1LGG5</accession>
<dbReference type="EMBL" id="JBGMDY010000009">
    <property type="protein sequence ID" value="KAL2322616.1"/>
    <property type="molecule type" value="Genomic_DNA"/>
</dbReference>
<dbReference type="GO" id="GO:0005886">
    <property type="term" value="C:plasma membrane"/>
    <property type="evidence" value="ECO:0007669"/>
    <property type="project" value="UniProtKB-SubCell"/>
</dbReference>
<dbReference type="Proteomes" id="UP001603857">
    <property type="component" value="Unassembled WGS sequence"/>
</dbReference>
<evidence type="ECO:0000313" key="3">
    <source>
        <dbReference type="Proteomes" id="UP001603857"/>
    </source>
</evidence>